<dbReference type="PROSITE" id="PS50835">
    <property type="entry name" value="IG_LIKE"/>
    <property type="match status" value="1"/>
</dbReference>
<protein>
    <recommendedName>
        <fullName evidence="2">Ig-like domain-containing protein</fullName>
    </recommendedName>
</protein>
<evidence type="ECO:0000313" key="5">
    <source>
        <dbReference type="Proteomes" id="UP000015101"/>
    </source>
</evidence>
<name>T1FAL0_HELRO</name>
<accession>T1FAL0</accession>
<dbReference type="EnsemblMetazoa" id="HelroT176496">
    <property type="protein sequence ID" value="HelroP176496"/>
    <property type="gene ID" value="HelroG176496"/>
</dbReference>
<dbReference type="InParanoid" id="T1FAL0"/>
<dbReference type="Proteomes" id="UP000015101">
    <property type="component" value="Unassembled WGS sequence"/>
</dbReference>
<dbReference type="KEGG" id="hro:HELRODRAFT_176496"/>
<dbReference type="RefSeq" id="XP_009022099.1">
    <property type="nucleotide sequence ID" value="XM_009023851.1"/>
</dbReference>
<feature type="chain" id="PRO_5010980432" description="Ig-like domain-containing protein" evidence="1">
    <location>
        <begin position="28"/>
        <end position="320"/>
    </location>
</feature>
<feature type="signal peptide" evidence="1">
    <location>
        <begin position="1"/>
        <end position="27"/>
    </location>
</feature>
<reference evidence="3 5" key="2">
    <citation type="journal article" date="2013" name="Nature">
        <title>Insights into bilaterian evolution from three spiralian genomes.</title>
        <authorList>
            <person name="Simakov O."/>
            <person name="Marletaz F."/>
            <person name="Cho S.J."/>
            <person name="Edsinger-Gonzales E."/>
            <person name="Havlak P."/>
            <person name="Hellsten U."/>
            <person name="Kuo D.H."/>
            <person name="Larsson T."/>
            <person name="Lv J."/>
            <person name="Arendt D."/>
            <person name="Savage R."/>
            <person name="Osoegawa K."/>
            <person name="de Jong P."/>
            <person name="Grimwood J."/>
            <person name="Chapman J.A."/>
            <person name="Shapiro H."/>
            <person name="Aerts A."/>
            <person name="Otillar R.P."/>
            <person name="Terry A.Y."/>
            <person name="Boore J.L."/>
            <person name="Grigoriev I.V."/>
            <person name="Lindberg D.R."/>
            <person name="Seaver E.C."/>
            <person name="Weisblat D.A."/>
            <person name="Putnam N.H."/>
            <person name="Rokhsar D.S."/>
        </authorList>
    </citation>
    <scope>NUCLEOTIDE SEQUENCE</scope>
</reference>
<dbReference type="Gene3D" id="2.60.40.10">
    <property type="entry name" value="Immunoglobulins"/>
    <property type="match status" value="1"/>
</dbReference>
<dbReference type="EMBL" id="KB097070">
    <property type="protein sequence ID" value="ESN99736.1"/>
    <property type="molecule type" value="Genomic_DNA"/>
</dbReference>
<dbReference type="EMBL" id="AMQM01005692">
    <property type="status" value="NOT_ANNOTATED_CDS"/>
    <property type="molecule type" value="Genomic_DNA"/>
</dbReference>
<dbReference type="CTD" id="20205859"/>
<evidence type="ECO:0000259" key="2">
    <source>
        <dbReference type="PROSITE" id="PS50835"/>
    </source>
</evidence>
<dbReference type="GeneID" id="20205859"/>
<organism evidence="4 5">
    <name type="scientific">Helobdella robusta</name>
    <name type="common">Californian leech</name>
    <dbReference type="NCBI Taxonomy" id="6412"/>
    <lineage>
        <taxon>Eukaryota</taxon>
        <taxon>Metazoa</taxon>
        <taxon>Spiralia</taxon>
        <taxon>Lophotrochozoa</taxon>
        <taxon>Annelida</taxon>
        <taxon>Clitellata</taxon>
        <taxon>Hirudinea</taxon>
        <taxon>Rhynchobdellida</taxon>
        <taxon>Glossiphoniidae</taxon>
        <taxon>Helobdella</taxon>
    </lineage>
</organism>
<proteinExistence type="predicted"/>
<dbReference type="InterPro" id="IPR007110">
    <property type="entry name" value="Ig-like_dom"/>
</dbReference>
<keyword evidence="1" id="KW-0732">Signal</keyword>
<evidence type="ECO:0000313" key="3">
    <source>
        <dbReference type="EMBL" id="ESN99736.1"/>
    </source>
</evidence>
<dbReference type="STRING" id="6412.T1FAL0"/>
<keyword evidence="5" id="KW-1185">Reference proteome</keyword>
<evidence type="ECO:0000256" key="1">
    <source>
        <dbReference type="SAM" id="SignalP"/>
    </source>
</evidence>
<dbReference type="HOGENOM" id="CLU_869535_0_0_1"/>
<evidence type="ECO:0000313" key="4">
    <source>
        <dbReference type="EnsemblMetazoa" id="HelroP176496"/>
    </source>
</evidence>
<dbReference type="InterPro" id="IPR013783">
    <property type="entry name" value="Ig-like_fold"/>
</dbReference>
<sequence>MGVIERLLLLSSLSMVLLLSKILNTESTKIDGPILTSIFPAAIIQPNTIKISISCQALAIPTPTFHWWDDDTDTQIEPIRDRIDIRNDTIHFLPFHEKVLNGDVTIPRRIRCRIGNVHGTVISSEIYVKPVITSHFDNYIIEASKPEVTWFNSSAVLSCDVRPDYVNEYIRVVGWMEDENDVKNDVQDDDVDDEKYITVSDSNNQFKVNNNIHNINNNIFSSSNNNNNNIFSSNNNKINNNINNLVTNKHNNFNKNLLIIRNVTEEIATKSFRCITNNTLTNAITASQPVQINHPKRVGKLFALRAPLRTILPLKGRICF</sequence>
<feature type="domain" description="Ig-like" evidence="2">
    <location>
        <begin position="33"/>
        <end position="123"/>
    </location>
</feature>
<dbReference type="AlphaFoldDB" id="T1FAL0"/>
<reference evidence="4" key="3">
    <citation type="submission" date="2015-06" db="UniProtKB">
        <authorList>
            <consortium name="EnsemblMetazoa"/>
        </authorList>
    </citation>
    <scope>IDENTIFICATION</scope>
</reference>
<reference evidence="5" key="1">
    <citation type="submission" date="2012-12" db="EMBL/GenBank/DDBJ databases">
        <authorList>
            <person name="Hellsten U."/>
            <person name="Grimwood J."/>
            <person name="Chapman J.A."/>
            <person name="Shapiro H."/>
            <person name="Aerts A."/>
            <person name="Otillar R.P."/>
            <person name="Terry A.Y."/>
            <person name="Boore J.L."/>
            <person name="Simakov O."/>
            <person name="Marletaz F."/>
            <person name="Cho S.-J."/>
            <person name="Edsinger-Gonzales E."/>
            <person name="Havlak P."/>
            <person name="Kuo D.-H."/>
            <person name="Larsson T."/>
            <person name="Lv J."/>
            <person name="Arendt D."/>
            <person name="Savage R."/>
            <person name="Osoegawa K."/>
            <person name="de Jong P."/>
            <person name="Lindberg D.R."/>
            <person name="Seaver E.C."/>
            <person name="Weisblat D.A."/>
            <person name="Putnam N.H."/>
            <person name="Grigoriev I.V."/>
            <person name="Rokhsar D.S."/>
        </authorList>
    </citation>
    <scope>NUCLEOTIDE SEQUENCE</scope>
</reference>
<gene>
    <name evidence="4" type="primary">20205859</name>
    <name evidence="3" type="ORF">HELRODRAFT_176496</name>
</gene>